<reference evidence="5" key="1">
    <citation type="journal article" date="2020" name="Stud. Mycol.">
        <title>101 Dothideomycetes genomes: a test case for predicting lifestyles and emergence of pathogens.</title>
        <authorList>
            <person name="Haridas S."/>
            <person name="Albert R."/>
            <person name="Binder M."/>
            <person name="Bloem J."/>
            <person name="Labutti K."/>
            <person name="Salamov A."/>
            <person name="Andreopoulos B."/>
            <person name="Baker S."/>
            <person name="Barry K."/>
            <person name="Bills G."/>
            <person name="Bluhm B."/>
            <person name="Cannon C."/>
            <person name="Castanera R."/>
            <person name="Culley D."/>
            <person name="Daum C."/>
            <person name="Ezra D."/>
            <person name="Gonzalez J."/>
            <person name="Henrissat B."/>
            <person name="Kuo A."/>
            <person name="Liang C."/>
            <person name="Lipzen A."/>
            <person name="Lutzoni F."/>
            <person name="Magnuson J."/>
            <person name="Mondo S."/>
            <person name="Nolan M."/>
            <person name="Ohm R."/>
            <person name="Pangilinan J."/>
            <person name="Park H.-J."/>
            <person name="Ramirez L."/>
            <person name="Alfaro M."/>
            <person name="Sun H."/>
            <person name="Tritt A."/>
            <person name="Yoshinaga Y."/>
            <person name="Zwiers L.-H."/>
            <person name="Turgeon B."/>
            <person name="Goodwin S."/>
            <person name="Spatafora J."/>
            <person name="Crous P."/>
            <person name="Grigoriev I."/>
        </authorList>
    </citation>
    <scope>NUCLEOTIDE SEQUENCE</scope>
    <source>
        <strain evidence="5">CBS 627.86</strain>
    </source>
</reference>
<dbReference type="Gene3D" id="3.40.50.720">
    <property type="entry name" value="NAD(P)-binding Rossmann-like Domain"/>
    <property type="match status" value="1"/>
</dbReference>
<dbReference type="EMBL" id="ML977328">
    <property type="protein sequence ID" value="KAF2113375.1"/>
    <property type="molecule type" value="Genomic_DNA"/>
</dbReference>
<organism evidence="5 6">
    <name type="scientific">Lophiotrema nucula</name>
    <dbReference type="NCBI Taxonomy" id="690887"/>
    <lineage>
        <taxon>Eukaryota</taxon>
        <taxon>Fungi</taxon>
        <taxon>Dikarya</taxon>
        <taxon>Ascomycota</taxon>
        <taxon>Pezizomycotina</taxon>
        <taxon>Dothideomycetes</taxon>
        <taxon>Pleosporomycetidae</taxon>
        <taxon>Pleosporales</taxon>
        <taxon>Lophiotremataceae</taxon>
        <taxon>Lophiotrema</taxon>
    </lineage>
</organism>
<dbReference type="PRINTS" id="PR00081">
    <property type="entry name" value="GDHRDH"/>
</dbReference>
<dbReference type="GO" id="GO:0019433">
    <property type="term" value="P:triglyceride catabolic process"/>
    <property type="evidence" value="ECO:0007669"/>
    <property type="project" value="TreeGrafter"/>
</dbReference>
<evidence type="ECO:0000313" key="6">
    <source>
        <dbReference type="Proteomes" id="UP000799770"/>
    </source>
</evidence>
<dbReference type="InterPro" id="IPR036291">
    <property type="entry name" value="NAD(P)-bd_dom_sf"/>
</dbReference>
<evidence type="ECO:0000256" key="3">
    <source>
        <dbReference type="ARBA" id="ARBA00023002"/>
    </source>
</evidence>
<dbReference type="PROSITE" id="PS00061">
    <property type="entry name" value="ADH_SHORT"/>
    <property type="match status" value="1"/>
</dbReference>
<gene>
    <name evidence="5" type="ORF">BDV96DRAFT_122594</name>
</gene>
<accession>A0A6A5Z1S0</accession>
<evidence type="ECO:0008006" key="7">
    <source>
        <dbReference type="Google" id="ProtNLM"/>
    </source>
</evidence>
<dbReference type="PANTHER" id="PTHR44169">
    <property type="entry name" value="NADPH-DEPENDENT 1-ACYLDIHYDROXYACETONE PHOSPHATE REDUCTASE"/>
    <property type="match status" value="1"/>
</dbReference>
<name>A0A6A5Z1S0_9PLEO</name>
<evidence type="ECO:0000256" key="1">
    <source>
        <dbReference type="ARBA" id="ARBA00006484"/>
    </source>
</evidence>
<dbReference type="PRINTS" id="PR00080">
    <property type="entry name" value="SDRFAMILY"/>
</dbReference>
<dbReference type="OrthoDB" id="2102561at2759"/>
<dbReference type="SUPFAM" id="SSF51735">
    <property type="entry name" value="NAD(P)-binding Rossmann-fold domains"/>
    <property type="match status" value="1"/>
</dbReference>
<dbReference type="PANTHER" id="PTHR44169:SF6">
    <property type="entry name" value="NADPH-DEPENDENT 1-ACYLDIHYDROXYACETONE PHOSPHATE REDUCTASE"/>
    <property type="match status" value="1"/>
</dbReference>
<dbReference type="GO" id="GO:0005811">
    <property type="term" value="C:lipid droplet"/>
    <property type="evidence" value="ECO:0007669"/>
    <property type="project" value="TreeGrafter"/>
</dbReference>
<dbReference type="GO" id="GO:0006654">
    <property type="term" value="P:phosphatidic acid biosynthetic process"/>
    <property type="evidence" value="ECO:0007669"/>
    <property type="project" value="TreeGrafter"/>
</dbReference>
<dbReference type="GO" id="GO:0005783">
    <property type="term" value="C:endoplasmic reticulum"/>
    <property type="evidence" value="ECO:0007669"/>
    <property type="project" value="TreeGrafter"/>
</dbReference>
<keyword evidence="3" id="KW-0560">Oxidoreductase</keyword>
<proteinExistence type="inferred from homology"/>
<evidence type="ECO:0000313" key="5">
    <source>
        <dbReference type="EMBL" id="KAF2113375.1"/>
    </source>
</evidence>
<comment type="similarity">
    <text evidence="1 4">Belongs to the short-chain dehydrogenases/reductases (SDR) family.</text>
</comment>
<protein>
    <recommendedName>
        <fullName evidence="7">Hydroxybutyrate dehydrogenase</fullName>
    </recommendedName>
</protein>
<evidence type="ECO:0000256" key="4">
    <source>
        <dbReference type="RuleBase" id="RU000363"/>
    </source>
</evidence>
<dbReference type="Pfam" id="PF00106">
    <property type="entry name" value="adh_short"/>
    <property type="match status" value="1"/>
</dbReference>
<dbReference type="InterPro" id="IPR002347">
    <property type="entry name" value="SDR_fam"/>
</dbReference>
<evidence type="ECO:0000256" key="2">
    <source>
        <dbReference type="ARBA" id="ARBA00022857"/>
    </source>
</evidence>
<dbReference type="InterPro" id="IPR020904">
    <property type="entry name" value="Sc_DH/Rdtase_CS"/>
</dbReference>
<dbReference type="AlphaFoldDB" id="A0A6A5Z1S0"/>
<keyword evidence="6" id="KW-1185">Reference proteome</keyword>
<dbReference type="Proteomes" id="UP000799770">
    <property type="component" value="Unassembled WGS sequence"/>
</dbReference>
<dbReference type="GO" id="GO:0000140">
    <property type="term" value="F:acylglycerone-phosphate reductase (NADP+) activity"/>
    <property type="evidence" value="ECO:0007669"/>
    <property type="project" value="TreeGrafter"/>
</dbReference>
<sequence length="280" mass="30539">MATKGSVLITGCTDNGIGSTLAIVFQRQGWQVFATARDVQKMSKLNGLANVTLLQQDICNSSHTKAVVERVKKEAGGKLTYLINNAGKMHYMPMLDDGPEAVKEIFEINVFAQLALTQALMPLLIEAKGTVVFISSVAGHICVPYQGTYSASKAALEMMAGHLRVELAPFHVKVLSVVTSTVYANTFTRFDDAKLPEDSRYKSVESIYVDRAQGRDGAPRMDTMVYAEKVFVEITKGRTGSFWYGGLATLVKFVAEWVPTAWADSMAVRGTGIDVLLKAK</sequence>
<keyword evidence="2" id="KW-0521">NADP</keyword>
<dbReference type="GO" id="GO:0004806">
    <property type="term" value="F:triacylglycerol lipase activity"/>
    <property type="evidence" value="ECO:0007669"/>
    <property type="project" value="TreeGrafter"/>
</dbReference>